<comment type="cofactor">
    <cofactor evidence="6">
        <name>Mg(2+)</name>
        <dbReference type="ChEBI" id="CHEBI:18420"/>
    </cofactor>
</comment>
<dbReference type="GO" id="GO:0003727">
    <property type="term" value="F:single-stranded RNA binding"/>
    <property type="evidence" value="ECO:0007669"/>
    <property type="project" value="TreeGrafter"/>
</dbReference>
<keyword evidence="4 6" id="KW-0255">Endonuclease</keyword>
<sequence>MKINFPNRWPTDAQSAIALQNQLRSQIVTVDRFDSVSTVAGVDVGFEQDGAVTRAAVVVLSFPQLAPLEYQLARRPTDFPYIPGLLSFREIPAVLAALAQLKTEPDLILCDGQGTAHPRRLGIACHLGLILQRPTIGVAKSRLVGQHSDLPEEKGAWVPLLDQGETIGAVLRSRSATKPLYVSAGHQISLETALRYVLQCTPKYRLPETTRLADRLASRRRAMPAIAAATEPVLEQKSLF</sequence>
<dbReference type="Gene3D" id="3.30.2170.10">
    <property type="entry name" value="archaeoglobus fulgidus dsm 4304 superfamily"/>
    <property type="match status" value="1"/>
</dbReference>
<dbReference type="InterPro" id="IPR007581">
    <property type="entry name" value="Endonuclease-V"/>
</dbReference>
<evidence type="ECO:0000256" key="1">
    <source>
        <dbReference type="ARBA" id="ARBA00004496"/>
    </source>
</evidence>
<accession>A0A8J7A5E7</accession>
<gene>
    <name evidence="6 7" type="primary">nfi</name>
    <name evidence="7" type="ORF">IQ241_03220</name>
</gene>
<dbReference type="CDD" id="cd06559">
    <property type="entry name" value="Endonuclease_V"/>
    <property type="match status" value="1"/>
</dbReference>
<evidence type="ECO:0000256" key="6">
    <source>
        <dbReference type="HAMAP-Rule" id="MF_00801"/>
    </source>
</evidence>
<organism evidence="7 8">
    <name type="scientific">Vasconcelosia minhoensis LEGE 07310</name>
    <dbReference type="NCBI Taxonomy" id="915328"/>
    <lineage>
        <taxon>Bacteria</taxon>
        <taxon>Bacillati</taxon>
        <taxon>Cyanobacteriota</taxon>
        <taxon>Cyanophyceae</taxon>
        <taxon>Nodosilineales</taxon>
        <taxon>Cymatolegaceae</taxon>
        <taxon>Vasconcelosia</taxon>
        <taxon>Vasconcelosia minhoensis</taxon>
    </lineage>
</organism>
<dbReference type="EC" id="3.1.21.7" evidence="6"/>
<dbReference type="EMBL" id="JADEXG010000005">
    <property type="protein sequence ID" value="MBE9076315.1"/>
    <property type="molecule type" value="Genomic_DNA"/>
</dbReference>
<comment type="subcellular location">
    <subcellularLocation>
        <location evidence="1 6">Cytoplasm</location>
    </subcellularLocation>
</comment>
<name>A0A8J7A5E7_9CYAN</name>
<keyword evidence="5 6" id="KW-0378">Hydrolase</keyword>
<comment type="caution">
    <text evidence="7">The sequence shown here is derived from an EMBL/GenBank/DDBJ whole genome shotgun (WGS) entry which is preliminary data.</text>
</comment>
<comment type="similarity">
    <text evidence="6">Belongs to the endonuclease V family.</text>
</comment>
<keyword evidence="8" id="KW-1185">Reference proteome</keyword>
<dbReference type="HAMAP" id="MF_00801">
    <property type="entry name" value="Endonuclease_5"/>
    <property type="match status" value="1"/>
</dbReference>
<dbReference type="PANTHER" id="PTHR28511:SF1">
    <property type="entry name" value="ENDONUCLEASE V"/>
    <property type="match status" value="1"/>
</dbReference>
<keyword evidence="2 6" id="KW-0963">Cytoplasm</keyword>
<dbReference type="AlphaFoldDB" id="A0A8J7A5E7"/>
<feature type="site" description="Interaction with target DNA" evidence="6">
    <location>
        <position position="81"/>
    </location>
</feature>
<proteinExistence type="inferred from homology"/>
<keyword evidence="3 6" id="KW-0540">Nuclease</keyword>
<keyword evidence="6" id="KW-0234">DNA repair</keyword>
<evidence type="ECO:0000256" key="3">
    <source>
        <dbReference type="ARBA" id="ARBA00022722"/>
    </source>
</evidence>
<protein>
    <recommendedName>
        <fullName evidence="6">Endonuclease V</fullName>
        <ecNumber evidence="6">3.1.21.7</ecNumber>
    </recommendedName>
    <alternativeName>
        <fullName evidence="6">Deoxyinosine 3'endonuclease</fullName>
    </alternativeName>
    <alternativeName>
        <fullName evidence="6">Deoxyribonuclease V</fullName>
        <shortName evidence="6">DNase V</shortName>
    </alternativeName>
</protein>
<dbReference type="GO" id="GO:0005737">
    <property type="term" value="C:cytoplasm"/>
    <property type="evidence" value="ECO:0007669"/>
    <property type="project" value="UniProtKB-SubCell"/>
</dbReference>
<feature type="binding site" evidence="6">
    <location>
        <position position="43"/>
    </location>
    <ligand>
        <name>Mg(2+)</name>
        <dbReference type="ChEBI" id="CHEBI:18420"/>
    </ligand>
</feature>
<dbReference type="GO" id="GO:0016891">
    <property type="term" value="F:RNA endonuclease activity producing 5'-phosphomonoesters, hydrolytic mechanism"/>
    <property type="evidence" value="ECO:0007669"/>
    <property type="project" value="TreeGrafter"/>
</dbReference>
<feature type="binding site" evidence="6">
    <location>
        <position position="111"/>
    </location>
    <ligand>
        <name>Mg(2+)</name>
        <dbReference type="ChEBI" id="CHEBI:18420"/>
    </ligand>
</feature>
<evidence type="ECO:0000313" key="7">
    <source>
        <dbReference type="EMBL" id="MBE9076315.1"/>
    </source>
</evidence>
<keyword evidence="6" id="KW-0479">Metal-binding</keyword>
<dbReference type="PANTHER" id="PTHR28511">
    <property type="entry name" value="ENDONUCLEASE V"/>
    <property type="match status" value="1"/>
</dbReference>
<reference evidence="7" key="1">
    <citation type="submission" date="2020-10" db="EMBL/GenBank/DDBJ databases">
        <authorList>
            <person name="Castelo-Branco R."/>
            <person name="Eusebio N."/>
            <person name="Adriana R."/>
            <person name="Vieira A."/>
            <person name="Brugerolle De Fraissinette N."/>
            <person name="Rezende De Castro R."/>
            <person name="Schneider M.P."/>
            <person name="Vasconcelos V."/>
            <person name="Leao P.N."/>
        </authorList>
    </citation>
    <scope>NUCLEOTIDE SEQUENCE</scope>
    <source>
        <strain evidence="7">LEGE 07310</strain>
    </source>
</reference>
<comment type="catalytic activity">
    <reaction evidence="6">
        <text>Endonucleolytic cleavage at apurinic or apyrimidinic sites to products with a 5'-phosphate.</text>
        <dbReference type="EC" id="3.1.21.7"/>
    </reaction>
</comment>
<evidence type="ECO:0000313" key="8">
    <source>
        <dbReference type="Proteomes" id="UP000636505"/>
    </source>
</evidence>
<evidence type="ECO:0000256" key="4">
    <source>
        <dbReference type="ARBA" id="ARBA00022759"/>
    </source>
</evidence>
<dbReference type="GO" id="GO:0043737">
    <property type="term" value="F:deoxyribonuclease V activity"/>
    <property type="evidence" value="ECO:0007669"/>
    <property type="project" value="UniProtKB-UniRule"/>
</dbReference>
<dbReference type="NCBIfam" id="NF008629">
    <property type="entry name" value="PRK11617.1"/>
    <property type="match status" value="1"/>
</dbReference>
<dbReference type="GO" id="GO:0000287">
    <property type="term" value="F:magnesium ion binding"/>
    <property type="evidence" value="ECO:0007669"/>
    <property type="project" value="UniProtKB-UniRule"/>
</dbReference>
<dbReference type="Proteomes" id="UP000636505">
    <property type="component" value="Unassembled WGS sequence"/>
</dbReference>
<comment type="function">
    <text evidence="6">DNA repair enzyme involved in the repair of deaminated bases. Selectively cleaves double-stranded DNA at the second phosphodiester bond 3' to a deoxyinosine leaving behind the intact lesion on the nicked DNA.</text>
</comment>
<dbReference type="Pfam" id="PF04493">
    <property type="entry name" value="Endonuclease_5"/>
    <property type="match status" value="1"/>
</dbReference>
<keyword evidence="6" id="KW-0460">Magnesium</keyword>
<dbReference type="GO" id="GO:0006281">
    <property type="term" value="P:DNA repair"/>
    <property type="evidence" value="ECO:0007669"/>
    <property type="project" value="UniProtKB-UniRule"/>
</dbReference>
<keyword evidence="6" id="KW-0227">DNA damage</keyword>
<evidence type="ECO:0000256" key="5">
    <source>
        <dbReference type="ARBA" id="ARBA00022801"/>
    </source>
</evidence>
<evidence type="ECO:0000256" key="2">
    <source>
        <dbReference type="ARBA" id="ARBA00022490"/>
    </source>
</evidence>
<dbReference type="RefSeq" id="WP_193904981.1">
    <property type="nucleotide sequence ID" value="NZ_JADEXG010000005.1"/>
</dbReference>